<protein>
    <recommendedName>
        <fullName evidence="2">DUF2828 domain-containing protein</fullName>
    </recommendedName>
</protein>
<comment type="caution">
    <text evidence="3">The sequence shown here is derived from an EMBL/GenBank/DDBJ whole genome shotgun (WGS) entry which is preliminary data.</text>
</comment>
<keyword evidence="4" id="KW-1185">Reference proteome</keyword>
<evidence type="ECO:0000259" key="2">
    <source>
        <dbReference type="Pfam" id="PF11443"/>
    </source>
</evidence>
<gene>
    <name evidence="3" type="ORF">E2562_007884</name>
</gene>
<feature type="compositionally biased region" description="Basic residues" evidence="1">
    <location>
        <begin position="71"/>
        <end position="81"/>
    </location>
</feature>
<feature type="domain" description="DUF2828" evidence="2">
    <location>
        <begin position="2"/>
        <end position="144"/>
    </location>
</feature>
<evidence type="ECO:0000313" key="4">
    <source>
        <dbReference type="Proteomes" id="UP000479710"/>
    </source>
</evidence>
<dbReference type="InterPro" id="IPR011205">
    <property type="entry name" value="UCP015417_vWA"/>
</dbReference>
<name>A0A6G1F596_9ORYZ</name>
<accession>A0A6G1F596</accession>
<organism evidence="3 4">
    <name type="scientific">Oryza meyeriana var. granulata</name>
    <dbReference type="NCBI Taxonomy" id="110450"/>
    <lineage>
        <taxon>Eukaryota</taxon>
        <taxon>Viridiplantae</taxon>
        <taxon>Streptophyta</taxon>
        <taxon>Embryophyta</taxon>
        <taxon>Tracheophyta</taxon>
        <taxon>Spermatophyta</taxon>
        <taxon>Magnoliopsida</taxon>
        <taxon>Liliopsida</taxon>
        <taxon>Poales</taxon>
        <taxon>Poaceae</taxon>
        <taxon>BOP clade</taxon>
        <taxon>Oryzoideae</taxon>
        <taxon>Oryzeae</taxon>
        <taxon>Oryzinae</taxon>
        <taxon>Oryza</taxon>
        <taxon>Oryza meyeriana</taxon>
    </lineage>
</organism>
<dbReference type="OrthoDB" id="1149618at2759"/>
<proteinExistence type="predicted"/>
<evidence type="ECO:0000313" key="3">
    <source>
        <dbReference type="EMBL" id="KAF0932088.1"/>
    </source>
</evidence>
<reference evidence="3 4" key="1">
    <citation type="submission" date="2019-11" db="EMBL/GenBank/DDBJ databases">
        <title>Whole genome sequence of Oryza granulata.</title>
        <authorList>
            <person name="Li W."/>
        </authorList>
    </citation>
    <scope>NUCLEOTIDE SEQUENCE [LARGE SCALE GENOMIC DNA]</scope>
    <source>
        <strain evidence="4">cv. Menghai</strain>
        <tissue evidence="3">Leaf</tissue>
    </source>
</reference>
<sequence>MFGYLKDFPELLFHLLHDPSVRKAASSAREAILTGRKRGQGHALARSIVNAMAPTKPLLTDSISAALLLKTKTKPKPKRSNNPKLPEKKEISKKARKAVKLPVQSLEKYYADCAYCLLFDCVVEFFARLLASNLKQLAPSGQRMKMGAIFLGWGSRSNY</sequence>
<feature type="region of interest" description="Disordered" evidence="1">
    <location>
        <begin position="71"/>
        <end position="91"/>
    </location>
</feature>
<dbReference type="PANTHER" id="PTHR31373">
    <property type="entry name" value="OS06G0652100 PROTEIN"/>
    <property type="match status" value="1"/>
</dbReference>
<dbReference type="InterPro" id="IPR058580">
    <property type="entry name" value="DUF2828"/>
</dbReference>
<evidence type="ECO:0000256" key="1">
    <source>
        <dbReference type="SAM" id="MobiDB-lite"/>
    </source>
</evidence>
<dbReference type="PANTHER" id="PTHR31373:SF29">
    <property type="entry name" value="TROVE DOMAIN-CONTAINING PROTEIN"/>
    <property type="match status" value="1"/>
</dbReference>
<dbReference type="Proteomes" id="UP000479710">
    <property type="component" value="Unassembled WGS sequence"/>
</dbReference>
<dbReference type="EMBL" id="SPHZ02000001">
    <property type="protein sequence ID" value="KAF0932088.1"/>
    <property type="molecule type" value="Genomic_DNA"/>
</dbReference>
<dbReference type="AlphaFoldDB" id="A0A6G1F596"/>
<dbReference type="Pfam" id="PF11443">
    <property type="entry name" value="DUF2828"/>
    <property type="match status" value="1"/>
</dbReference>